<name>A0ABR1JP78_9AGAR</name>
<proteinExistence type="predicted"/>
<evidence type="ECO:0000313" key="3">
    <source>
        <dbReference type="Proteomes" id="UP001498398"/>
    </source>
</evidence>
<reference evidence="2 3" key="1">
    <citation type="submission" date="2024-01" db="EMBL/GenBank/DDBJ databases">
        <title>A draft genome for the cacao thread blight pathogen Marasmiellus scandens.</title>
        <authorList>
            <person name="Baruah I.K."/>
            <person name="Leung J."/>
            <person name="Bukari Y."/>
            <person name="Amoako-Attah I."/>
            <person name="Meinhardt L.W."/>
            <person name="Bailey B.A."/>
            <person name="Cohen S.P."/>
        </authorList>
    </citation>
    <scope>NUCLEOTIDE SEQUENCE [LARGE SCALE GENOMIC DNA]</scope>
    <source>
        <strain evidence="2 3">GH-19</strain>
    </source>
</reference>
<evidence type="ECO:0000313" key="2">
    <source>
        <dbReference type="EMBL" id="KAK7464848.1"/>
    </source>
</evidence>
<keyword evidence="3" id="KW-1185">Reference proteome</keyword>
<keyword evidence="1" id="KW-0472">Membrane</keyword>
<dbReference type="EMBL" id="JBANRG010000007">
    <property type="protein sequence ID" value="KAK7464848.1"/>
    <property type="molecule type" value="Genomic_DNA"/>
</dbReference>
<feature type="transmembrane region" description="Helical" evidence="1">
    <location>
        <begin position="25"/>
        <end position="49"/>
    </location>
</feature>
<protein>
    <submittedName>
        <fullName evidence="2">Uncharacterized protein</fullName>
    </submittedName>
</protein>
<sequence>MGRSPLSFHTLMSRTTSGLAQYDKILNQLVIVLSFVLLFMIVLTSTCYLTMRHLERTRLAPADVIPQAAQPERCRFALGHHNNDIESQTGNEVDDVKKHASLYQNHYDSDLKPEELEYRMQQSSLE</sequence>
<comment type="caution">
    <text evidence="2">The sequence shown here is derived from an EMBL/GenBank/DDBJ whole genome shotgun (WGS) entry which is preliminary data.</text>
</comment>
<dbReference type="Proteomes" id="UP001498398">
    <property type="component" value="Unassembled WGS sequence"/>
</dbReference>
<organism evidence="2 3">
    <name type="scientific">Marasmiellus scandens</name>
    <dbReference type="NCBI Taxonomy" id="2682957"/>
    <lineage>
        <taxon>Eukaryota</taxon>
        <taxon>Fungi</taxon>
        <taxon>Dikarya</taxon>
        <taxon>Basidiomycota</taxon>
        <taxon>Agaricomycotina</taxon>
        <taxon>Agaricomycetes</taxon>
        <taxon>Agaricomycetidae</taxon>
        <taxon>Agaricales</taxon>
        <taxon>Marasmiineae</taxon>
        <taxon>Omphalotaceae</taxon>
        <taxon>Marasmiellus</taxon>
    </lineage>
</organism>
<gene>
    <name evidence="2" type="ORF">VKT23_006053</name>
</gene>
<evidence type="ECO:0000256" key="1">
    <source>
        <dbReference type="SAM" id="Phobius"/>
    </source>
</evidence>
<accession>A0ABR1JP78</accession>
<keyword evidence="1" id="KW-1133">Transmembrane helix</keyword>
<keyword evidence="1" id="KW-0812">Transmembrane</keyword>